<dbReference type="PANTHER" id="PTHR14969:SF13">
    <property type="entry name" value="AT30094P"/>
    <property type="match status" value="1"/>
</dbReference>
<feature type="transmembrane region" description="Helical" evidence="1">
    <location>
        <begin position="138"/>
        <end position="156"/>
    </location>
</feature>
<gene>
    <name evidence="3" type="ordered locus">Palpr_1160</name>
</gene>
<dbReference type="Proteomes" id="UP000008718">
    <property type="component" value="Chromosome"/>
</dbReference>
<sequence length="222" mass="24807">MNLIEVIKQLDLNLFLLINGLHSPFFDQFMYAVSYKMTWVPLYIAVLFVLVKHWKRESIWLVLALVICIVISDQVASGLLKNLVKRLRPSHVDELKDIIHLVKGYAGGMYGFASSHASNAVGFALLSSLLLKQKAYSFSIFAWAIITAYSRIYLGVHYPLDILGGAVIGALAASICYGFIYKYRPSLLKHEAYTEIERPVALVPVSVLGLSFLGIIVYSFVS</sequence>
<dbReference type="CDD" id="cd03395">
    <property type="entry name" value="PAP2_like_4"/>
    <property type="match status" value="1"/>
</dbReference>
<dbReference type="InterPro" id="IPR036938">
    <property type="entry name" value="PAP2/HPO_sf"/>
</dbReference>
<dbReference type="SUPFAM" id="SSF48317">
    <property type="entry name" value="Acid phosphatase/Vanadium-dependent haloperoxidase"/>
    <property type="match status" value="1"/>
</dbReference>
<evidence type="ECO:0000313" key="4">
    <source>
        <dbReference type="Proteomes" id="UP000008718"/>
    </source>
</evidence>
<dbReference type="Pfam" id="PF01569">
    <property type="entry name" value="PAP2"/>
    <property type="match status" value="1"/>
</dbReference>
<dbReference type="InterPro" id="IPR000326">
    <property type="entry name" value="PAP2/HPO"/>
</dbReference>
<dbReference type="EMBL" id="CP002345">
    <property type="protein sequence ID" value="ADQ79307.1"/>
    <property type="molecule type" value="Genomic_DNA"/>
</dbReference>
<keyword evidence="4" id="KW-1185">Reference proteome</keyword>
<protein>
    <submittedName>
        <fullName evidence="3">Phosphoesterase PA-phosphatase related protein</fullName>
    </submittedName>
</protein>
<organism evidence="3 4">
    <name type="scientific">Paludibacter propionicigenes (strain DSM 17365 / JCM 13257 / WB4)</name>
    <dbReference type="NCBI Taxonomy" id="694427"/>
    <lineage>
        <taxon>Bacteria</taxon>
        <taxon>Pseudomonadati</taxon>
        <taxon>Bacteroidota</taxon>
        <taxon>Bacteroidia</taxon>
        <taxon>Bacteroidales</taxon>
        <taxon>Paludibacteraceae</taxon>
        <taxon>Paludibacter</taxon>
    </lineage>
</organism>
<feature type="transmembrane region" description="Helical" evidence="1">
    <location>
        <begin position="29"/>
        <end position="51"/>
    </location>
</feature>
<proteinExistence type="predicted"/>
<feature type="transmembrane region" description="Helical" evidence="1">
    <location>
        <begin position="162"/>
        <end position="180"/>
    </location>
</feature>
<evidence type="ECO:0000256" key="1">
    <source>
        <dbReference type="SAM" id="Phobius"/>
    </source>
</evidence>
<dbReference type="AlphaFoldDB" id="E4T3L3"/>
<dbReference type="KEGG" id="ppn:Palpr_1160"/>
<dbReference type="PANTHER" id="PTHR14969">
    <property type="entry name" value="SPHINGOSINE-1-PHOSPHATE PHOSPHOHYDROLASE"/>
    <property type="match status" value="1"/>
</dbReference>
<name>E4T3L3_PALPW</name>
<dbReference type="STRING" id="694427.Palpr_1160"/>
<dbReference type="OrthoDB" id="9789113at2"/>
<evidence type="ECO:0000259" key="2">
    <source>
        <dbReference type="SMART" id="SM00014"/>
    </source>
</evidence>
<reference evidence="3 4" key="2">
    <citation type="journal article" date="2011" name="Stand. Genomic Sci.">
        <title>Complete genome sequence of Paludibacter propionicigenes type strain (WB4).</title>
        <authorList>
            <person name="Gronow S."/>
            <person name="Munk C."/>
            <person name="Lapidus A."/>
            <person name="Nolan M."/>
            <person name="Lucas S."/>
            <person name="Hammon N."/>
            <person name="Deshpande S."/>
            <person name="Cheng J.F."/>
            <person name="Tapia R."/>
            <person name="Han C."/>
            <person name="Goodwin L."/>
            <person name="Pitluck S."/>
            <person name="Liolios K."/>
            <person name="Ivanova N."/>
            <person name="Mavromatis K."/>
            <person name="Mikhailova N."/>
            <person name="Pati A."/>
            <person name="Chen A."/>
            <person name="Palaniappan K."/>
            <person name="Land M."/>
            <person name="Hauser L."/>
            <person name="Chang Y.J."/>
            <person name="Jeffries C.D."/>
            <person name="Brambilla E."/>
            <person name="Rohde M."/>
            <person name="Goker M."/>
            <person name="Detter J.C."/>
            <person name="Woyke T."/>
            <person name="Bristow J."/>
            <person name="Eisen J.A."/>
            <person name="Markowitz V."/>
            <person name="Hugenholtz P."/>
            <person name="Kyrpides N.C."/>
            <person name="Klenk H.P."/>
        </authorList>
    </citation>
    <scope>NUCLEOTIDE SEQUENCE [LARGE SCALE GENOMIC DNA]</scope>
    <source>
        <strain evidence="4">DSM 17365 / JCM 13257 / WB4</strain>
    </source>
</reference>
<dbReference type="RefSeq" id="WP_013444676.1">
    <property type="nucleotide sequence ID" value="NC_014734.1"/>
</dbReference>
<evidence type="ECO:0000313" key="3">
    <source>
        <dbReference type="EMBL" id="ADQ79307.1"/>
    </source>
</evidence>
<keyword evidence="1" id="KW-1133">Transmembrane helix</keyword>
<dbReference type="HOGENOM" id="CLU_072573_10_0_10"/>
<reference key="1">
    <citation type="submission" date="2010-11" db="EMBL/GenBank/DDBJ databases">
        <title>The complete genome of Paludibacter propionicigenes DSM 17365.</title>
        <authorList>
            <consortium name="US DOE Joint Genome Institute (JGI-PGF)"/>
            <person name="Lucas S."/>
            <person name="Copeland A."/>
            <person name="Lapidus A."/>
            <person name="Bruce D."/>
            <person name="Goodwin L."/>
            <person name="Pitluck S."/>
            <person name="Kyrpides N."/>
            <person name="Mavromatis K."/>
            <person name="Ivanova N."/>
            <person name="Munk A.C."/>
            <person name="Brettin T."/>
            <person name="Detter J.C."/>
            <person name="Han C."/>
            <person name="Tapia R."/>
            <person name="Land M."/>
            <person name="Hauser L."/>
            <person name="Markowitz V."/>
            <person name="Cheng J.-F."/>
            <person name="Hugenholtz P."/>
            <person name="Woyke T."/>
            <person name="Wu D."/>
            <person name="Gronow S."/>
            <person name="Wellnitz S."/>
            <person name="Brambilla E."/>
            <person name="Klenk H.-P."/>
            <person name="Eisen J.A."/>
        </authorList>
    </citation>
    <scope>NUCLEOTIDE SEQUENCE</scope>
    <source>
        <strain>WB4</strain>
    </source>
</reference>
<dbReference type="SMART" id="SM00014">
    <property type="entry name" value="acidPPc"/>
    <property type="match status" value="1"/>
</dbReference>
<keyword evidence="1" id="KW-0472">Membrane</keyword>
<dbReference type="eggNOG" id="COG0671">
    <property type="taxonomic scope" value="Bacteria"/>
</dbReference>
<feature type="transmembrane region" description="Helical" evidence="1">
    <location>
        <begin position="58"/>
        <end position="80"/>
    </location>
</feature>
<feature type="domain" description="Phosphatidic acid phosphatase type 2/haloperoxidase" evidence="2">
    <location>
        <begin position="61"/>
        <end position="177"/>
    </location>
</feature>
<keyword evidence="1" id="KW-0812">Transmembrane</keyword>
<feature type="transmembrane region" description="Helical" evidence="1">
    <location>
        <begin position="200"/>
        <end position="221"/>
    </location>
</feature>
<dbReference type="Gene3D" id="1.20.144.10">
    <property type="entry name" value="Phosphatidic acid phosphatase type 2/haloperoxidase"/>
    <property type="match status" value="2"/>
</dbReference>
<accession>E4T3L3</accession>
<feature type="transmembrane region" description="Helical" evidence="1">
    <location>
        <begin position="110"/>
        <end position="131"/>
    </location>
</feature>